<organism evidence="2 3">
    <name type="scientific">Rhizoctonia solani AG-3 Rhs1AP</name>
    <dbReference type="NCBI Taxonomy" id="1086054"/>
    <lineage>
        <taxon>Eukaryota</taxon>
        <taxon>Fungi</taxon>
        <taxon>Dikarya</taxon>
        <taxon>Basidiomycota</taxon>
        <taxon>Agaricomycotina</taxon>
        <taxon>Agaricomycetes</taxon>
        <taxon>Cantharellales</taxon>
        <taxon>Ceratobasidiaceae</taxon>
        <taxon>Rhizoctonia</taxon>
    </lineage>
</organism>
<feature type="compositionally biased region" description="Low complexity" evidence="1">
    <location>
        <begin position="156"/>
        <end position="180"/>
    </location>
</feature>
<protein>
    <submittedName>
        <fullName evidence="2">Uncharacterized protein</fullName>
    </submittedName>
</protein>
<feature type="region of interest" description="Disordered" evidence="1">
    <location>
        <begin position="156"/>
        <end position="228"/>
    </location>
</feature>
<feature type="compositionally biased region" description="Polar residues" evidence="1">
    <location>
        <begin position="190"/>
        <end position="206"/>
    </location>
</feature>
<feature type="non-terminal residue" evidence="2">
    <location>
        <position position="228"/>
    </location>
</feature>
<reference evidence="3" key="1">
    <citation type="journal article" date="2014" name="Genome Announc.">
        <title>Draft genome sequence of the plant-pathogenic soil fungus Rhizoctonia solani anastomosis group 3 strain Rhs1AP.</title>
        <authorList>
            <person name="Cubeta M.A."/>
            <person name="Thomas E."/>
            <person name="Dean R.A."/>
            <person name="Jabaji S."/>
            <person name="Neate S.M."/>
            <person name="Tavantzis S."/>
            <person name="Toda T."/>
            <person name="Vilgalys R."/>
            <person name="Bharathan N."/>
            <person name="Fedorova-Abrams N."/>
            <person name="Pakala S.B."/>
            <person name="Pakala S.M."/>
            <person name="Zafar N."/>
            <person name="Joardar V."/>
            <person name="Losada L."/>
            <person name="Nierman W.C."/>
        </authorList>
    </citation>
    <scope>NUCLEOTIDE SEQUENCE [LARGE SCALE GENOMIC DNA]</scope>
    <source>
        <strain evidence="3">AG-3</strain>
    </source>
</reference>
<feature type="compositionally biased region" description="Basic residues" evidence="1">
    <location>
        <begin position="54"/>
        <end position="63"/>
    </location>
</feature>
<evidence type="ECO:0000256" key="1">
    <source>
        <dbReference type="SAM" id="MobiDB-lite"/>
    </source>
</evidence>
<comment type="caution">
    <text evidence="2">The sequence shown here is derived from an EMBL/GenBank/DDBJ whole genome shotgun (WGS) entry which is preliminary data.</text>
</comment>
<name>X8J331_9AGAM</name>
<feature type="compositionally biased region" description="Acidic residues" evidence="1">
    <location>
        <begin position="207"/>
        <end position="217"/>
    </location>
</feature>
<accession>X8J331</accession>
<feature type="region of interest" description="Disordered" evidence="1">
    <location>
        <begin position="46"/>
        <end position="104"/>
    </location>
</feature>
<dbReference type="EMBL" id="JATN01000322">
    <property type="protein sequence ID" value="EUC56405.1"/>
    <property type="molecule type" value="Genomic_DNA"/>
</dbReference>
<sequence length="228" mass="24409">MSTAPGTINLTTDALQIMLSSQANVQIEANRTLLELARETGQRLENMSLQLSRRDRKHHKAPYRKPEHSTGSPYVGRRQKKKQKKAAAQSGASTPAPVASPTDQMTDAMMGMSFSDLMAIPQGPISMATPAYSPTPIANPPTIEAPTATVPRAPVNTPQVPEPTTVPQAPVPTPQAATQVIQPAAPIPSNLPTLSTQAPSANQTQDEVIDYEDDYTMDEAHQEAPKAT</sequence>
<proteinExistence type="predicted"/>
<dbReference type="Proteomes" id="UP000030108">
    <property type="component" value="Unassembled WGS sequence"/>
</dbReference>
<evidence type="ECO:0000313" key="2">
    <source>
        <dbReference type="EMBL" id="EUC56405.1"/>
    </source>
</evidence>
<evidence type="ECO:0000313" key="3">
    <source>
        <dbReference type="Proteomes" id="UP000030108"/>
    </source>
</evidence>
<feature type="compositionally biased region" description="Basic and acidic residues" evidence="1">
    <location>
        <begin position="218"/>
        <end position="228"/>
    </location>
</feature>
<dbReference type="AlphaFoldDB" id="X8J331"/>
<gene>
    <name evidence="2" type="ORF">RSOL_175970</name>
</gene>